<protein>
    <submittedName>
        <fullName evidence="1">Uncharacterized protein</fullName>
    </submittedName>
</protein>
<dbReference type="EMBL" id="BAAAQD010000013">
    <property type="protein sequence ID" value="GAA1536329.1"/>
    <property type="molecule type" value="Genomic_DNA"/>
</dbReference>
<sequence length="260" mass="28763">MDVCTLRGVRTSDADLALQWLAGAGITPLGPGRWLDREPPGVTEMSNDDVAFACAYSILDDDESSGVQRVHTALGLLDLTGSFQVMIFLNGYVHDHDDPAVIDAFWAGCRTRLEAADPIEHLRLSLRTYWFLGRTAEAAFAALLGDDVRRLATNGRLPELAHGPLHHRARHVLEDSGTIRWTHKHHIFQAVTTVTELHPAVFLGLLDGYHELYGDLQPADALTLLERLHLPADTEHLSQLRTVLAKGAKNHRDDPALWNA</sequence>
<accession>A0ABP4M2I8</accession>
<comment type="caution">
    <text evidence="1">The sequence shown here is derived from an EMBL/GenBank/DDBJ whole genome shotgun (WGS) entry which is preliminary data.</text>
</comment>
<dbReference type="Proteomes" id="UP001501470">
    <property type="component" value="Unassembled WGS sequence"/>
</dbReference>
<reference evidence="2" key="1">
    <citation type="journal article" date="2019" name="Int. J. Syst. Evol. Microbiol.">
        <title>The Global Catalogue of Microorganisms (GCM) 10K type strain sequencing project: providing services to taxonomists for standard genome sequencing and annotation.</title>
        <authorList>
            <consortium name="The Broad Institute Genomics Platform"/>
            <consortium name="The Broad Institute Genome Sequencing Center for Infectious Disease"/>
            <person name="Wu L."/>
            <person name="Ma J."/>
        </authorList>
    </citation>
    <scope>NUCLEOTIDE SEQUENCE [LARGE SCALE GENOMIC DNA]</scope>
    <source>
        <strain evidence="2">JCM 15933</strain>
    </source>
</reference>
<proteinExistence type="predicted"/>
<gene>
    <name evidence="1" type="ORF">GCM10009827_063530</name>
</gene>
<evidence type="ECO:0000313" key="2">
    <source>
        <dbReference type="Proteomes" id="UP001501470"/>
    </source>
</evidence>
<organism evidence="1 2">
    <name type="scientific">Dactylosporangium maewongense</name>
    <dbReference type="NCBI Taxonomy" id="634393"/>
    <lineage>
        <taxon>Bacteria</taxon>
        <taxon>Bacillati</taxon>
        <taxon>Actinomycetota</taxon>
        <taxon>Actinomycetes</taxon>
        <taxon>Micromonosporales</taxon>
        <taxon>Micromonosporaceae</taxon>
        <taxon>Dactylosporangium</taxon>
    </lineage>
</organism>
<keyword evidence="2" id="KW-1185">Reference proteome</keyword>
<name>A0ABP4M2I8_9ACTN</name>
<evidence type="ECO:0000313" key="1">
    <source>
        <dbReference type="EMBL" id="GAA1536329.1"/>
    </source>
</evidence>